<accession>A0A7W8QK89</accession>
<dbReference type="Proteomes" id="UP000572635">
    <property type="component" value="Unassembled WGS sequence"/>
</dbReference>
<gene>
    <name evidence="1" type="ORF">HDA36_001995</name>
</gene>
<evidence type="ECO:0000313" key="2">
    <source>
        <dbReference type="Proteomes" id="UP000572635"/>
    </source>
</evidence>
<dbReference type="RefSeq" id="WP_184391555.1">
    <property type="nucleotide sequence ID" value="NZ_BAAAJD010000137.1"/>
</dbReference>
<proteinExistence type="predicted"/>
<comment type="caution">
    <text evidence="1">The sequence shown here is derived from an EMBL/GenBank/DDBJ whole genome shotgun (WGS) entry which is preliminary data.</text>
</comment>
<name>A0A7W8QK89_9ACTN</name>
<reference evidence="1 2" key="1">
    <citation type="submission" date="2020-08" db="EMBL/GenBank/DDBJ databases">
        <title>Sequencing the genomes of 1000 actinobacteria strains.</title>
        <authorList>
            <person name="Klenk H.-P."/>
        </authorList>
    </citation>
    <scope>NUCLEOTIDE SEQUENCE [LARGE SCALE GENOMIC DNA]</scope>
    <source>
        <strain evidence="1 2">DSM 44551</strain>
    </source>
</reference>
<protein>
    <submittedName>
        <fullName evidence="1">Uncharacterized protein</fullName>
    </submittedName>
</protein>
<sequence length="57" mass="6034">MPEEAGAPTGAEIAERTLESARQKLAALDGMPVAEHPKVFDELHRELSAVLGGLEGH</sequence>
<keyword evidence="2" id="KW-1185">Reference proteome</keyword>
<dbReference type="AlphaFoldDB" id="A0A7W8QK89"/>
<evidence type="ECO:0000313" key="1">
    <source>
        <dbReference type="EMBL" id="MBB5431911.1"/>
    </source>
</evidence>
<organism evidence="1 2">
    <name type="scientific">Nocardiopsis composta</name>
    <dbReference type="NCBI Taxonomy" id="157465"/>
    <lineage>
        <taxon>Bacteria</taxon>
        <taxon>Bacillati</taxon>
        <taxon>Actinomycetota</taxon>
        <taxon>Actinomycetes</taxon>
        <taxon>Streptosporangiales</taxon>
        <taxon>Nocardiopsidaceae</taxon>
        <taxon>Nocardiopsis</taxon>
    </lineage>
</organism>
<dbReference type="EMBL" id="JACHDB010000001">
    <property type="protein sequence ID" value="MBB5431911.1"/>
    <property type="molecule type" value="Genomic_DNA"/>
</dbReference>